<dbReference type="EMBL" id="NTHN01000272">
    <property type="protein sequence ID" value="PBD18155.1"/>
    <property type="molecule type" value="Genomic_DNA"/>
</dbReference>
<organism evidence="2">
    <name type="scientific">Alloyangia mangrovi</name>
    <dbReference type="NCBI Taxonomy" id="1779329"/>
    <lineage>
        <taxon>Bacteria</taxon>
        <taxon>Pseudomonadati</taxon>
        <taxon>Pseudomonadota</taxon>
        <taxon>Alphaproteobacteria</taxon>
        <taxon>Rhodobacterales</taxon>
        <taxon>Roseobacteraceae</taxon>
        <taxon>Alloyangia</taxon>
    </lineage>
</organism>
<accession>A0A2A3JSG8</accession>
<dbReference type="InterPro" id="IPR010626">
    <property type="entry name" value="DUF1217"/>
</dbReference>
<dbReference type="Gene3D" id="1.10.3700.10">
    <property type="entry name" value="AGR C 984p-like"/>
    <property type="match status" value="1"/>
</dbReference>
<evidence type="ECO:0000313" key="1">
    <source>
        <dbReference type="EMBL" id="MCT4369500.1"/>
    </source>
</evidence>
<dbReference type="EMBL" id="NTHN02000004">
    <property type="protein sequence ID" value="MCT4369500.1"/>
    <property type="molecule type" value="Genomic_DNA"/>
</dbReference>
<evidence type="ECO:0000313" key="3">
    <source>
        <dbReference type="Proteomes" id="UP000217448"/>
    </source>
</evidence>
<protein>
    <submittedName>
        <fullName evidence="1">DUF1217 domain-containing protein</fullName>
    </submittedName>
</protein>
<dbReference type="AlphaFoldDB" id="A0A2A3JSG8"/>
<dbReference type="Proteomes" id="UP000217448">
    <property type="component" value="Unassembled WGS sequence"/>
</dbReference>
<dbReference type="Pfam" id="PF06748">
    <property type="entry name" value="DUF1217"/>
    <property type="match status" value="1"/>
</dbReference>
<proteinExistence type="predicted"/>
<dbReference type="SUPFAM" id="SSF158837">
    <property type="entry name" value="AGR C 984p-like"/>
    <property type="match status" value="1"/>
</dbReference>
<dbReference type="OrthoDB" id="7824597at2"/>
<sequence>MISVSGLSTGLALRIVDATEDKEHDLIQTEAEHKRAIEYFMENIENVETVDDLMSDYKLYSFVMKAYDLEDQIFGKAMMGKILKSDIEQDDALVNKLTDDRFETFYNAMGFTDDGMANSNTIDPEWKAKIVAAYVDTTYVNAKAEDNEALGTILEFRRKASSVTSAFDLLKDADMAEFIRTALGLPDEIASGDIDKQAALIARRVDIDRLGDAEYVESLVQKYAAITDANADLSSTNAAVQLMTSAASGTSGSFVPVTIDIEAIQGFSAYKAR</sequence>
<name>A0A2A3JSG8_9RHOB</name>
<evidence type="ECO:0000313" key="2">
    <source>
        <dbReference type="EMBL" id="PBD18155.1"/>
    </source>
</evidence>
<gene>
    <name evidence="1" type="ORF">CLG85_003730</name>
    <name evidence="2" type="ORF">CLG85_16250</name>
</gene>
<keyword evidence="3" id="KW-1185">Reference proteome</keyword>
<reference evidence="3" key="2">
    <citation type="submission" date="2023-07" db="EMBL/GenBank/DDBJ databases">
        <title>Yangia mangrovi SAOS 153D genome.</title>
        <authorList>
            <person name="Verma A."/>
            <person name="Pal Y."/>
            <person name="Sundharam S."/>
            <person name="Bisht B."/>
            <person name="Srinivasan K."/>
        </authorList>
    </citation>
    <scope>NUCLEOTIDE SEQUENCE [LARGE SCALE GENOMIC DNA]</scope>
    <source>
        <strain evidence="3">SAOS 153D</strain>
    </source>
</reference>
<comment type="caution">
    <text evidence="2">The sequence shown here is derived from an EMBL/GenBank/DDBJ whole genome shotgun (WGS) entry which is preliminary data.</text>
</comment>
<dbReference type="RefSeq" id="WP_095883198.1">
    <property type="nucleotide sequence ID" value="NZ_NTHN02000004.1"/>
</dbReference>
<reference evidence="2" key="1">
    <citation type="submission" date="2017-09" db="EMBL/GenBank/DDBJ databases">
        <title>Yangia sp. SAOS 153D whole genome sequencing.</title>
        <authorList>
            <person name="Verma A."/>
            <person name="Krishnamurthi S."/>
        </authorList>
    </citation>
    <scope>NUCLEOTIDE SEQUENCE [LARGE SCALE GENOMIC DNA]</scope>
    <source>
        <strain evidence="2">SAOS 153D</strain>
    </source>
</reference>
<reference evidence="1" key="3">
    <citation type="submission" date="2024-05" db="EMBL/GenBank/DDBJ databases">
        <title>Yangia mangrovi SAOS 153D genome.</title>
        <authorList>
            <person name="Verma A."/>
            <person name="Pal Y."/>
            <person name="Sundharam S."/>
            <person name="Bisht B."/>
            <person name="Srinivasan K."/>
        </authorList>
    </citation>
    <scope>NUCLEOTIDE SEQUENCE</scope>
    <source>
        <strain evidence="1">SAOS 153D</strain>
    </source>
</reference>
<dbReference type="InterPro" id="IPR023157">
    <property type="entry name" value="AGR-C-984p-like_sf"/>
</dbReference>